<evidence type="ECO:0000256" key="5">
    <source>
        <dbReference type="SAM" id="SignalP"/>
    </source>
</evidence>
<dbReference type="InterPro" id="IPR003599">
    <property type="entry name" value="Ig_sub"/>
</dbReference>
<dbReference type="Pfam" id="PF22705">
    <property type="entry name" value="C2-set_3"/>
    <property type="match status" value="1"/>
</dbReference>
<dbReference type="SMART" id="SM00409">
    <property type="entry name" value="IG"/>
    <property type="match status" value="1"/>
</dbReference>
<keyword evidence="8" id="KW-1185">Reference proteome</keyword>
<dbReference type="InterPro" id="IPR053896">
    <property type="entry name" value="BTN3A2-like_Ig-C"/>
</dbReference>
<keyword evidence="2 4" id="KW-0472">Membrane</keyword>
<feature type="transmembrane region" description="Helical" evidence="4">
    <location>
        <begin position="232"/>
        <end position="255"/>
    </location>
</feature>
<dbReference type="InterPro" id="IPR036179">
    <property type="entry name" value="Ig-like_dom_sf"/>
</dbReference>
<dbReference type="PANTHER" id="PTHR44991">
    <property type="entry name" value="IMMUNOGLOBULIN SUPERFAMILY MEMBER 5"/>
    <property type="match status" value="1"/>
</dbReference>
<sequence length="357" mass="39617">MDTFPLLVLLLSWRTEVEAQIKLFPENLTVLRGEKARFTCTPSNSQWTAMIWLLNGEVALTISNEHGVLQSPDTNLNLMAEKKKDGWMLVLNNTERHDQGEVTCDLQGIDRKTARLFVQEKGSVKILGNNRLAFQRDSVLFECEAAGWHPEPVLKWEVNNKEVSPSEYNISSEESRESLFTVTSNLSVLAAKSSHVDCLASVSALPEPLKSTISLKVVAEVLEEEGYCTVPLAITASLSGFLVLLLLCICTVLCYRQRRQAKTSPQEVLRFDQSVFSRSVDADAPGGKVNLGYSSESSTDAVNSEGVWETRRQMDFVSFRKVPDVVSSSSFSTQSESQANTCPPEDGCKNVRRITTV</sequence>
<keyword evidence="3" id="KW-0393">Immunoglobulin domain</keyword>
<evidence type="ECO:0000256" key="1">
    <source>
        <dbReference type="ARBA" id="ARBA00004370"/>
    </source>
</evidence>
<reference evidence="7" key="1">
    <citation type="submission" date="2025-08" db="UniProtKB">
        <authorList>
            <consortium name="Ensembl"/>
        </authorList>
    </citation>
    <scope>IDENTIFICATION</scope>
</reference>
<dbReference type="GeneID" id="116330396"/>
<dbReference type="Proteomes" id="UP000472276">
    <property type="component" value="Unassembled WGS sequence"/>
</dbReference>
<feature type="chain" id="PRO_5044231893" description="Ig-like domain-containing protein" evidence="5">
    <location>
        <begin position="20"/>
        <end position="357"/>
    </location>
</feature>
<comment type="subcellular location">
    <subcellularLocation>
        <location evidence="1">Membrane</location>
    </subcellularLocation>
</comment>
<dbReference type="CTD" id="101884674"/>
<dbReference type="AlphaFoldDB" id="A0A668VQV6"/>
<evidence type="ECO:0000313" key="7">
    <source>
        <dbReference type="Ensembl" id="ENSOABP00000054215.2"/>
    </source>
</evidence>
<evidence type="ECO:0000256" key="4">
    <source>
        <dbReference type="SAM" id="Phobius"/>
    </source>
</evidence>
<proteinExistence type="predicted"/>
<evidence type="ECO:0000313" key="8">
    <source>
        <dbReference type="Proteomes" id="UP000472276"/>
    </source>
</evidence>
<dbReference type="KEGG" id="oau:116330396"/>
<dbReference type="PANTHER" id="PTHR44991:SF1">
    <property type="entry name" value="IMMUNOGLOBULIN SUPERFAMILY MEMBER 5"/>
    <property type="match status" value="1"/>
</dbReference>
<feature type="domain" description="Ig-like" evidence="6">
    <location>
        <begin position="137"/>
        <end position="214"/>
    </location>
</feature>
<feature type="signal peptide" evidence="5">
    <location>
        <begin position="1"/>
        <end position="19"/>
    </location>
</feature>
<name>A0A668VQV6_OREAU</name>
<dbReference type="InterPro" id="IPR013783">
    <property type="entry name" value="Ig-like_fold"/>
</dbReference>
<dbReference type="RefSeq" id="XP_031608573.1">
    <property type="nucleotide sequence ID" value="XM_031752713.2"/>
</dbReference>
<accession>A0A668VQV6</accession>
<feature type="domain" description="Ig-like" evidence="6">
    <location>
        <begin position="5"/>
        <end position="104"/>
    </location>
</feature>
<dbReference type="GO" id="GO:0016020">
    <property type="term" value="C:membrane"/>
    <property type="evidence" value="ECO:0007669"/>
    <property type="project" value="UniProtKB-SubCell"/>
</dbReference>
<protein>
    <recommendedName>
        <fullName evidence="6">Ig-like domain-containing protein</fullName>
    </recommendedName>
</protein>
<dbReference type="OMA" id="WETRRQM"/>
<dbReference type="RefSeq" id="XP_031608572.1">
    <property type="nucleotide sequence ID" value="XM_031752712.2"/>
</dbReference>
<gene>
    <name evidence="7" type="primary">igsf5b</name>
</gene>
<dbReference type="Gene3D" id="2.60.40.10">
    <property type="entry name" value="Immunoglobulins"/>
    <property type="match status" value="2"/>
</dbReference>
<evidence type="ECO:0000256" key="3">
    <source>
        <dbReference type="ARBA" id="ARBA00023319"/>
    </source>
</evidence>
<organism evidence="7 8">
    <name type="scientific">Oreochromis aureus</name>
    <name type="common">Israeli tilapia</name>
    <name type="synonym">Chromis aureus</name>
    <dbReference type="NCBI Taxonomy" id="47969"/>
    <lineage>
        <taxon>Eukaryota</taxon>
        <taxon>Metazoa</taxon>
        <taxon>Chordata</taxon>
        <taxon>Craniata</taxon>
        <taxon>Vertebrata</taxon>
        <taxon>Euteleostomi</taxon>
        <taxon>Actinopterygii</taxon>
        <taxon>Neopterygii</taxon>
        <taxon>Teleostei</taxon>
        <taxon>Neoteleostei</taxon>
        <taxon>Acanthomorphata</taxon>
        <taxon>Ovalentaria</taxon>
        <taxon>Cichlomorphae</taxon>
        <taxon>Cichliformes</taxon>
        <taxon>Cichlidae</taxon>
        <taxon>African cichlids</taxon>
        <taxon>Pseudocrenilabrinae</taxon>
        <taxon>Oreochromini</taxon>
        <taxon>Oreochromis</taxon>
    </lineage>
</organism>
<dbReference type="SUPFAM" id="SSF48726">
    <property type="entry name" value="Immunoglobulin"/>
    <property type="match status" value="2"/>
</dbReference>
<dbReference type="PROSITE" id="PS50835">
    <property type="entry name" value="IG_LIKE"/>
    <property type="match status" value="2"/>
</dbReference>
<dbReference type="Ensembl" id="ENSOABT00000055583.2">
    <property type="protein sequence ID" value="ENSOABP00000054215.2"/>
    <property type="gene ID" value="ENSOABG00000023935.2"/>
</dbReference>
<evidence type="ECO:0000256" key="2">
    <source>
        <dbReference type="ARBA" id="ARBA00023136"/>
    </source>
</evidence>
<keyword evidence="5" id="KW-0732">Signal</keyword>
<keyword evidence="4" id="KW-0812">Transmembrane</keyword>
<reference evidence="7" key="2">
    <citation type="submission" date="2025-09" db="UniProtKB">
        <authorList>
            <consortium name="Ensembl"/>
        </authorList>
    </citation>
    <scope>IDENTIFICATION</scope>
</reference>
<keyword evidence="4" id="KW-1133">Transmembrane helix</keyword>
<dbReference type="InterPro" id="IPR007110">
    <property type="entry name" value="Ig-like_dom"/>
</dbReference>
<evidence type="ECO:0000259" key="6">
    <source>
        <dbReference type="PROSITE" id="PS50835"/>
    </source>
</evidence>